<dbReference type="InterPro" id="IPR015942">
    <property type="entry name" value="Asp/Glu/hydantoin_racemase"/>
</dbReference>
<evidence type="ECO:0000256" key="2">
    <source>
        <dbReference type="ARBA" id="ARBA00023235"/>
    </source>
</evidence>
<dbReference type="Gene3D" id="3.40.50.1860">
    <property type="match status" value="2"/>
</dbReference>
<keyword evidence="4" id="KW-1185">Reference proteome</keyword>
<keyword evidence="2" id="KW-0413">Isomerase</keyword>
<dbReference type="OrthoDB" id="9803739at2"/>
<name>A0A2C8FCZ2_9BACT</name>
<dbReference type="Pfam" id="PF01177">
    <property type="entry name" value="Asp_Glu_race"/>
    <property type="match status" value="1"/>
</dbReference>
<dbReference type="KEGG" id="pprf:DPRO_3023"/>
<sequence length="230" mass="25057">MKTIGLLGGMSWESSAHYYRVMNEAVQQHLGGLHSAKILMNSVDFAPFRKQMLAGDWEGIGERLARAAQVLEQGGADLLVIGTNTMHMVAPTVAAAVDIPLLHIADATAEVARKKGARTLGLLGTRFTMEERFYIDRLTEHGMEVVVPSEQDRSFIDAVIFDELCKGRFTRDSRKEFLRIIDELASNGADAAILGCTEIGLLVNQDDTSVTLLDTCVIHAQQAVGRAVSS</sequence>
<dbReference type="InterPro" id="IPR004380">
    <property type="entry name" value="Asp_race"/>
</dbReference>
<evidence type="ECO:0000256" key="1">
    <source>
        <dbReference type="ARBA" id="ARBA00007847"/>
    </source>
</evidence>
<dbReference type="PANTHER" id="PTHR21198:SF7">
    <property type="entry name" value="ASPARTATE-GLUTAMATE RACEMASE FAMILY"/>
    <property type="match status" value="1"/>
</dbReference>
<dbReference type="RefSeq" id="WP_097012729.1">
    <property type="nucleotide sequence ID" value="NZ_LT907975.1"/>
</dbReference>
<accession>A0A2C8FCZ2</accession>
<dbReference type="SUPFAM" id="SSF53681">
    <property type="entry name" value="Aspartate/glutamate racemase"/>
    <property type="match status" value="2"/>
</dbReference>
<dbReference type="EMBL" id="LT907975">
    <property type="protein sequence ID" value="SOB59933.1"/>
    <property type="molecule type" value="Genomic_DNA"/>
</dbReference>
<dbReference type="InterPro" id="IPR001920">
    <property type="entry name" value="Asp/Glu_race"/>
</dbReference>
<dbReference type="GO" id="GO:0047661">
    <property type="term" value="F:amino-acid racemase activity"/>
    <property type="evidence" value="ECO:0007669"/>
    <property type="project" value="InterPro"/>
</dbReference>
<reference evidence="4" key="1">
    <citation type="submission" date="2017-09" db="EMBL/GenBank/DDBJ databases">
        <authorList>
            <person name="Regsiter A."/>
            <person name="William W."/>
        </authorList>
    </citation>
    <scope>NUCLEOTIDE SEQUENCE [LARGE SCALE GENOMIC DNA]</scope>
    <source>
        <strain evidence="4">500-1</strain>
    </source>
</reference>
<proteinExistence type="inferred from homology"/>
<dbReference type="AlphaFoldDB" id="A0A2C8FCZ2"/>
<dbReference type="NCBIfam" id="TIGR00035">
    <property type="entry name" value="asp_race"/>
    <property type="match status" value="1"/>
</dbReference>
<protein>
    <submittedName>
        <fullName evidence="3">Putative racemase</fullName>
    </submittedName>
</protein>
<dbReference type="PANTHER" id="PTHR21198">
    <property type="entry name" value="GLUTAMATE RACEMASE"/>
    <property type="match status" value="1"/>
</dbReference>
<organism evidence="3 4">
    <name type="scientific">Pseudodesulfovibrio profundus</name>
    <dbReference type="NCBI Taxonomy" id="57320"/>
    <lineage>
        <taxon>Bacteria</taxon>
        <taxon>Pseudomonadati</taxon>
        <taxon>Thermodesulfobacteriota</taxon>
        <taxon>Desulfovibrionia</taxon>
        <taxon>Desulfovibrionales</taxon>
        <taxon>Desulfovibrionaceae</taxon>
    </lineage>
</organism>
<gene>
    <name evidence="3" type="primary">ygeA</name>
    <name evidence="3" type="ORF">DPRO_3023</name>
</gene>
<evidence type="ECO:0000313" key="4">
    <source>
        <dbReference type="Proteomes" id="UP000219215"/>
    </source>
</evidence>
<dbReference type="Proteomes" id="UP000219215">
    <property type="component" value="Chromosome DPRO"/>
</dbReference>
<evidence type="ECO:0000313" key="3">
    <source>
        <dbReference type="EMBL" id="SOB59933.1"/>
    </source>
</evidence>
<comment type="similarity">
    <text evidence="1">Belongs to the aspartate/glutamate racemases family.</text>
</comment>